<protein>
    <submittedName>
        <fullName evidence="1">Uncharacterized protein</fullName>
    </submittedName>
</protein>
<organism evidence="1">
    <name type="scientific">Siphoviridae sp. ctmJp3</name>
    <dbReference type="NCBI Taxonomy" id="2825650"/>
    <lineage>
        <taxon>Viruses</taxon>
        <taxon>Duplodnaviria</taxon>
        <taxon>Heunggongvirae</taxon>
        <taxon>Uroviricota</taxon>
        <taxon>Caudoviricetes</taxon>
    </lineage>
</organism>
<dbReference type="EMBL" id="BK016238">
    <property type="protein sequence ID" value="DAG04111.1"/>
    <property type="molecule type" value="Genomic_DNA"/>
</dbReference>
<proteinExistence type="predicted"/>
<sequence>MPLSQPRLGEGLFLLFGLVLAWASSADAATGTTGVPSVDGVGEPSASAADRGVRLGELVGADCGRADAEPFGHVGDAQVFGGHSPSSHFVEARARIPAKHPSVPAGRALPPTPSSRLTIPAANAILMSLSFMMFMG</sequence>
<reference evidence="1" key="1">
    <citation type="journal article" date="2021" name="Proc. Natl. Acad. Sci. U.S.A.">
        <title>A Catalog of Tens of Thousands of Viruses from Human Metagenomes Reveals Hidden Associations with Chronic Diseases.</title>
        <authorList>
            <person name="Tisza M.J."/>
            <person name="Buck C.B."/>
        </authorList>
    </citation>
    <scope>NUCLEOTIDE SEQUENCE</scope>
    <source>
        <strain evidence="1">CtmJp3</strain>
    </source>
</reference>
<name>A0A8S5VBW8_9CAUD</name>
<accession>A0A8S5VBW8</accession>
<evidence type="ECO:0000313" key="1">
    <source>
        <dbReference type="EMBL" id="DAG04111.1"/>
    </source>
</evidence>